<dbReference type="Proteomes" id="UP000194236">
    <property type="component" value="Unassembled WGS sequence"/>
</dbReference>
<gene>
    <name evidence="2" type="ORF">BLA29_007475</name>
</gene>
<accession>A0A1Y3BB76</accession>
<proteinExistence type="predicted"/>
<name>A0A1Y3BB76_EURMA</name>
<sequence>MHRPQSQYQPEEHGPSDIIGSGSHLDEYPHRAPVFETGYTPDPEAMRHMRDGEIDEPQTHVYGGRPTSESEGYNSPHYLRNIPRYHMVSVSNDPQEHDEYRPASSQESEEQSPIGQPIQGPNDPPPLAFHQDFTRQYNHAQ</sequence>
<protein>
    <submittedName>
        <fullName evidence="2">Uncharacterized protein</fullName>
    </submittedName>
</protein>
<keyword evidence="3" id="KW-1185">Reference proteome</keyword>
<dbReference type="OrthoDB" id="10406217at2759"/>
<dbReference type="EMBL" id="MUJZ01032559">
    <property type="protein sequence ID" value="OTF77437.1"/>
    <property type="molecule type" value="Genomic_DNA"/>
</dbReference>
<comment type="caution">
    <text evidence="2">The sequence shown here is derived from an EMBL/GenBank/DDBJ whole genome shotgun (WGS) entry which is preliminary data.</text>
</comment>
<feature type="region of interest" description="Disordered" evidence="1">
    <location>
        <begin position="1"/>
        <end position="141"/>
    </location>
</feature>
<evidence type="ECO:0000256" key="1">
    <source>
        <dbReference type="SAM" id="MobiDB-lite"/>
    </source>
</evidence>
<evidence type="ECO:0000313" key="2">
    <source>
        <dbReference type="EMBL" id="OTF77437.1"/>
    </source>
</evidence>
<organism evidence="2 3">
    <name type="scientific">Euroglyphus maynei</name>
    <name type="common">Mayne's house dust mite</name>
    <dbReference type="NCBI Taxonomy" id="6958"/>
    <lineage>
        <taxon>Eukaryota</taxon>
        <taxon>Metazoa</taxon>
        <taxon>Ecdysozoa</taxon>
        <taxon>Arthropoda</taxon>
        <taxon>Chelicerata</taxon>
        <taxon>Arachnida</taxon>
        <taxon>Acari</taxon>
        <taxon>Acariformes</taxon>
        <taxon>Sarcoptiformes</taxon>
        <taxon>Astigmata</taxon>
        <taxon>Psoroptidia</taxon>
        <taxon>Analgoidea</taxon>
        <taxon>Pyroglyphidae</taxon>
        <taxon>Pyroglyphinae</taxon>
        <taxon>Euroglyphus</taxon>
    </lineage>
</organism>
<evidence type="ECO:0000313" key="3">
    <source>
        <dbReference type="Proteomes" id="UP000194236"/>
    </source>
</evidence>
<reference evidence="2 3" key="1">
    <citation type="submission" date="2017-03" db="EMBL/GenBank/DDBJ databases">
        <title>Genome Survey of Euroglyphus maynei.</title>
        <authorList>
            <person name="Arlian L.G."/>
            <person name="Morgan M.S."/>
            <person name="Rider S.D."/>
        </authorList>
    </citation>
    <scope>NUCLEOTIDE SEQUENCE [LARGE SCALE GENOMIC DNA]</scope>
    <source>
        <strain evidence="2">Arlian Lab</strain>
        <tissue evidence="2">Whole body</tissue>
    </source>
</reference>
<feature type="non-terminal residue" evidence="2">
    <location>
        <position position="141"/>
    </location>
</feature>
<dbReference type="AlphaFoldDB" id="A0A1Y3BB76"/>